<dbReference type="Proteomes" id="UP000499080">
    <property type="component" value="Unassembled WGS sequence"/>
</dbReference>
<dbReference type="EMBL" id="BGPR01000615">
    <property type="protein sequence ID" value="GBM28621.1"/>
    <property type="molecule type" value="Genomic_DNA"/>
</dbReference>
<dbReference type="AlphaFoldDB" id="A0A4Y2EIJ2"/>
<organism evidence="1 2">
    <name type="scientific">Araneus ventricosus</name>
    <name type="common">Orbweaver spider</name>
    <name type="synonym">Epeira ventricosa</name>
    <dbReference type="NCBI Taxonomy" id="182803"/>
    <lineage>
        <taxon>Eukaryota</taxon>
        <taxon>Metazoa</taxon>
        <taxon>Ecdysozoa</taxon>
        <taxon>Arthropoda</taxon>
        <taxon>Chelicerata</taxon>
        <taxon>Arachnida</taxon>
        <taxon>Araneae</taxon>
        <taxon>Araneomorphae</taxon>
        <taxon>Entelegynae</taxon>
        <taxon>Araneoidea</taxon>
        <taxon>Araneidae</taxon>
        <taxon>Araneus</taxon>
    </lineage>
</organism>
<proteinExistence type="predicted"/>
<evidence type="ECO:0000313" key="2">
    <source>
        <dbReference type="Proteomes" id="UP000499080"/>
    </source>
</evidence>
<name>A0A4Y2EIJ2_ARAVE</name>
<comment type="caution">
    <text evidence="1">The sequence shown here is derived from an EMBL/GenBank/DDBJ whole genome shotgun (WGS) entry which is preliminary data.</text>
</comment>
<sequence length="103" mass="11848">MNHPALPWHPDNLNDSRCNSSSTEARALVAITDPSHRRYVLSLEGGFNPPLLYPQEKREPVYLSGGFSSMKSWCPPRGMKWIDRRDKFVFIRDPCSILLAFWA</sequence>
<keyword evidence="2" id="KW-1185">Reference proteome</keyword>
<protein>
    <submittedName>
        <fullName evidence="1">Uncharacterized protein</fullName>
    </submittedName>
</protein>
<accession>A0A4Y2EIJ2</accession>
<reference evidence="1 2" key="1">
    <citation type="journal article" date="2019" name="Sci. Rep.">
        <title>Orb-weaving spider Araneus ventricosus genome elucidates the spidroin gene catalogue.</title>
        <authorList>
            <person name="Kono N."/>
            <person name="Nakamura H."/>
            <person name="Ohtoshi R."/>
            <person name="Moran D.A.P."/>
            <person name="Shinohara A."/>
            <person name="Yoshida Y."/>
            <person name="Fujiwara M."/>
            <person name="Mori M."/>
            <person name="Tomita M."/>
            <person name="Arakawa K."/>
        </authorList>
    </citation>
    <scope>NUCLEOTIDE SEQUENCE [LARGE SCALE GENOMIC DNA]</scope>
</reference>
<gene>
    <name evidence="1" type="ORF">AVEN_72192_1</name>
</gene>
<evidence type="ECO:0000313" key="1">
    <source>
        <dbReference type="EMBL" id="GBM28621.1"/>
    </source>
</evidence>